<protein>
    <submittedName>
        <fullName evidence="2">Uncharacterized protein</fullName>
    </submittedName>
</protein>
<dbReference type="Proteomes" id="UP001314170">
    <property type="component" value="Unassembled WGS sequence"/>
</dbReference>
<proteinExistence type="predicted"/>
<comment type="caution">
    <text evidence="2">The sequence shown here is derived from an EMBL/GenBank/DDBJ whole genome shotgun (WGS) entry which is preliminary data.</text>
</comment>
<evidence type="ECO:0000313" key="3">
    <source>
        <dbReference type="Proteomes" id="UP001314170"/>
    </source>
</evidence>
<accession>A0AAV1SND8</accession>
<evidence type="ECO:0000256" key="1">
    <source>
        <dbReference type="SAM" id="MobiDB-lite"/>
    </source>
</evidence>
<reference evidence="2 3" key="1">
    <citation type="submission" date="2024-01" db="EMBL/GenBank/DDBJ databases">
        <authorList>
            <person name="Waweru B."/>
        </authorList>
    </citation>
    <scope>NUCLEOTIDE SEQUENCE [LARGE SCALE GENOMIC DNA]</scope>
</reference>
<name>A0AAV1SND8_9ROSI</name>
<dbReference type="EMBL" id="CAWUPB010001194">
    <property type="protein sequence ID" value="CAK7353000.1"/>
    <property type="molecule type" value="Genomic_DNA"/>
</dbReference>
<evidence type="ECO:0000313" key="2">
    <source>
        <dbReference type="EMBL" id="CAK7353000.1"/>
    </source>
</evidence>
<feature type="compositionally biased region" description="Basic and acidic residues" evidence="1">
    <location>
        <begin position="32"/>
        <end position="49"/>
    </location>
</feature>
<dbReference type="AlphaFoldDB" id="A0AAV1SND8"/>
<feature type="region of interest" description="Disordered" evidence="1">
    <location>
        <begin position="32"/>
        <end position="54"/>
    </location>
</feature>
<gene>
    <name evidence="2" type="ORF">DCAF_LOCUS24507</name>
</gene>
<organism evidence="2 3">
    <name type="scientific">Dovyalis caffra</name>
    <dbReference type="NCBI Taxonomy" id="77055"/>
    <lineage>
        <taxon>Eukaryota</taxon>
        <taxon>Viridiplantae</taxon>
        <taxon>Streptophyta</taxon>
        <taxon>Embryophyta</taxon>
        <taxon>Tracheophyta</taxon>
        <taxon>Spermatophyta</taxon>
        <taxon>Magnoliopsida</taxon>
        <taxon>eudicotyledons</taxon>
        <taxon>Gunneridae</taxon>
        <taxon>Pentapetalae</taxon>
        <taxon>rosids</taxon>
        <taxon>fabids</taxon>
        <taxon>Malpighiales</taxon>
        <taxon>Salicaceae</taxon>
        <taxon>Flacourtieae</taxon>
        <taxon>Dovyalis</taxon>
    </lineage>
</organism>
<keyword evidence="3" id="KW-1185">Reference proteome</keyword>
<sequence>MLLRGPAMNRSCNRENPDILIVMIAEKQIMRGGEDDKERERMGPQKPAREMSGTAPKNYTVLLLYIVDLVHTGPSSNCKNVDPCSPLLHSFIGMKVFHLYTTKLDPFEDVVTTTKQARSHRYLNEIVHAGLLSPVLMADHYFIQTV</sequence>